<comment type="subcellular location">
    <subcellularLocation>
        <location evidence="1 8">Cell outer membrane</location>
        <topology evidence="1 8">Multi-pass membrane protein</topology>
    </subcellularLocation>
</comment>
<reference evidence="13 14" key="1">
    <citation type="submission" date="2018-04" db="EMBL/GenBank/DDBJ databases">
        <title>Genomic Encyclopedia of Type Strains, Phase IV (KMG-IV): sequencing the most valuable type-strain genomes for metagenomic binning, comparative biology and taxonomic classification.</title>
        <authorList>
            <person name="Goeker M."/>
        </authorList>
    </citation>
    <scope>NUCLEOTIDE SEQUENCE [LARGE SCALE GENOMIC DNA]</scope>
    <source>
        <strain evidence="13 14">DSM 104150</strain>
    </source>
</reference>
<comment type="caution">
    <text evidence="13">The sequence shown here is derived from an EMBL/GenBank/DDBJ whole genome shotgun (WGS) entry which is preliminary data.</text>
</comment>
<keyword evidence="4 8" id="KW-0812">Transmembrane</keyword>
<feature type="signal peptide" evidence="10">
    <location>
        <begin position="1"/>
        <end position="34"/>
    </location>
</feature>
<evidence type="ECO:0000256" key="8">
    <source>
        <dbReference type="PROSITE-ProRule" id="PRU01360"/>
    </source>
</evidence>
<evidence type="ECO:0000313" key="14">
    <source>
        <dbReference type="Proteomes" id="UP000248330"/>
    </source>
</evidence>
<feature type="domain" description="TonB-dependent receptor-like beta-barrel" evidence="11">
    <location>
        <begin position="359"/>
        <end position="860"/>
    </location>
</feature>
<protein>
    <submittedName>
        <fullName evidence="13">Iron complex outermembrane receptor protein</fullName>
    </submittedName>
</protein>
<sequence>MEITSKRKRNGDLFLRTAIAAVVASSFSSGAALAQEEEAAAEGTTKLDAIEVTGSRLTRAAVEGALPVSVIDREAIETSGFTSVGELLRNTVFNSTGAFRAQSGSSAQSLVAVDLRGLGSERTLVLIDGRRAPKAPFAPTAQDLNAVPLAAVERVEILKDGASAIYGADAVAGVINIITRKDFEGVEITHQLQGTDRVGGDIEQGSVTIGVNGSRGNIVMGASYFNRDIIFARDSLFNQPGASFFSNNLVWGYDEDGDGVTDGYGYAAVPGGCPNTDPAYYITPSGLCGYDFTLVSADEAKTENQGLFAKGTYQISDTWDVTVNASVNRAKSFGRYAPALNDFALVVPDDNPFLEEFPDDLFGGPSYDPATSTTPLYLYHRFASLGTRDTTTDANVYDISGVFSGSVGIVNINVGARYNEYKYYDFGRFFLARPVAQNALNDGSYDFRDPNATPDAAAAFKATTARESTWINREAFADVSMPLFEMGGGSAQIAVGFEYREEDFTDLYDAASEAGQIGGSAGNSAGLGRDVRAYFAEALFPILNNLEATVAVRRDDYSDFGAETAPKVSLRYQPIDTVTLRASYGEGFRAPTLDVLSQKPAFSAEPISNDQPTCEFGGFTWDASTNTCRNAAGNVQQIQINATQIANPDLGAETSDQYSLGFAWDVASWFDFSLDYYRIEIDNRIDTFFPEEILDAIRVGDPVPAAFVVERGQRTPDDPLYDPNARITGLTFGQSNNGTLDTSGLDFEANFRYNLGSLGNLASMVRYVHILEYKIDNGRDLIGDPAAPDTRIQGMTEWKISDFAFGWNFNIIGDQAETVSVDAASGNAVRSGHIPTYVTHDFQLTYFAPWNGQITVGAINAFGKEPDARSAYDGRDYNFYLYDQYGTQPYVRYTQRF</sequence>
<dbReference type="PROSITE" id="PS52016">
    <property type="entry name" value="TONB_DEPENDENT_REC_3"/>
    <property type="match status" value="1"/>
</dbReference>
<dbReference type="InterPro" id="IPR012910">
    <property type="entry name" value="Plug_dom"/>
</dbReference>
<dbReference type="Gene3D" id="2.170.130.10">
    <property type="entry name" value="TonB-dependent receptor, plug domain"/>
    <property type="match status" value="1"/>
</dbReference>
<dbReference type="InterPro" id="IPR037066">
    <property type="entry name" value="Plug_dom_sf"/>
</dbReference>
<keyword evidence="14" id="KW-1185">Reference proteome</keyword>
<organism evidence="13 14">
    <name type="scientific">Sinimarinibacterium flocculans</name>
    <dbReference type="NCBI Taxonomy" id="985250"/>
    <lineage>
        <taxon>Bacteria</taxon>
        <taxon>Pseudomonadati</taxon>
        <taxon>Pseudomonadota</taxon>
        <taxon>Gammaproteobacteria</taxon>
        <taxon>Nevskiales</taxon>
        <taxon>Nevskiaceae</taxon>
        <taxon>Sinimarinibacterium</taxon>
    </lineage>
</organism>
<keyword evidence="6 8" id="KW-0472">Membrane</keyword>
<evidence type="ECO:0000256" key="7">
    <source>
        <dbReference type="ARBA" id="ARBA00023237"/>
    </source>
</evidence>
<dbReference type="InterPro" id="IPR039426">
    <property type="entry name" value="TonB-dep_rcpt-like"/>
</dbReference>
<dbReference type="InterPro" id="IPR036942">
    <property type="entry name" value="Beta-barrel_TonB_sf"/>
</dbReference>
<dbReference type="GO" id="GO:0009279">
    <property type="term" value="C:cell outer membrane"/>
    <property type="evidence" value="ECO:0007669"/>
    <property type="project" value="UniProtKB-SubCell"/>
</dbReference>
<dbReference type="SUPFAM" id="SSF56935">
    <property type="entry name" value="Porins"/>
    <property type="match status" value="1"/>
</dbReference>
<keyword evidence="3 8" id="KW-1134">Transmembrane beta strand</keyword>
<evidence type="ECO:0000313" key="13">
    <source>
        <dbReference type="EMBL" id="PXV69652.1"/>
    </source>
</evidence>
<evidence type="ECO:0000256" key="5">
    <source>
        <dbReference type="ARBA" id="ARBA00023077"/>
    </source>
</evidence>
<dbReference type="EMBL" id="QICN01000003">
    <property type="protein sequence ID" value="PXV69652.1"/>
    <property type="molecule type" value="Genomic_DNA"/>
</dbReference>
<feature type="domain" description="TonB-dependent receptor plug" evidence="12">
    <location>
        <begin position="66"/>
        <end position="174"/>
    </location>
</feature>
<accession>A0A318EC06</accession>
<keyword evidence="2 8" id="KW-0813">Transport</keyword>
<dbReference type="Gene3D" id="2.40.170.20">
    <property type="entry name" value="TonB-dependent receptor, beta-barrel domain"/>
    <property type="match status" value="1"/>
</dbReference>
<feature type="chain" id="PRO_5016234774" evidence="10">
    <location>
        <begin position="35"/>
        <end position="897"/>
    </location>
</feature>
<evidence type="ECO:0000256" key="4">
    <source>
        <dbReference type="ARBA" id="ARBA00022692"/>
    </source>
</evidence>
<dbReference type="AlphaFoldDB" id="A0A318EC06"/>
<dbReference type="CDD" id="cd01347">
    <property type="entry name" value="ligand_gated_channel"/>
    <property type="match status" value="1"/>
</dbReference>
<dbReference type="PANTHER" id="PTHR47234:SF2">
    <property type="entry name" value="TONB-DEPENDENT RECEPTOR"/>
    <property type="match status" value="1"/>
</dbReference>
<gene>
    <name evidence="13" type="ORF">C8D93_103226</name>
</gene>
<name>A0A318EC06_9GAMM</name>
<dbReference type="PANTHER" id="PTHR47234">
    <property type="match status" value="1"/>
</dbReference>
<dbReference type="Pfam" id="PF07715">
    <property type="entry name" value="Plug"/>
    <property type="match status" value="1"/>
</dbReference>
<keyword evidence="13" id="KW-0675">Receptor</keyword>
<keyword evidence="10" id="KW-0732">Signal</keyword>
<evidence type="ECO:0000256" key="9">
    <source>
        <dbReference type="RuleBase" id="RU003357"/>
    </source>
</evidence>
<dbReference type="InterPro" id="IPR000531">
    <property type="entry name" value="Beta-barrel_TonB"/>
</dbReference>
<evidence type="ECO:0000256" key="3">
    <source>
        <dbReference type="ARBA" id="ARBA00022452"/>
    </source>
</evidence>
<comment type="similarity">
    <text evidence="8 9">Belongs to the TonB-dependent receptor family.</text>
</comment>
<evidence type="ECO:0000256" key="6">
    <source>
        <dbReference type="ARBA" id="ARBA00023136"/>
    </source>
</evidence>
<keyword evidence="5 9" id="KW-0798">TonB box</keyword>
<dbReference type="OrthoDB" id="6276154at2"/>
<keyword evidence="7 8" id="KW-0998">Cell outer membrane</keyword>
<evidence type="ECO:0000256" key="10">
    <source>
        <dbReference type="SAM" id="SignalP"/>
    </source>
</evidence>
<evidence type="ECO:0000256" key="2">
    <source>
        <dbReference type="ARBA" id="ARBA00022448"/>
    </source>
</evidence>
<proteinExistence type="inferred from homology"/>
<evidence type="ECO:0000256" key="1">
    <source>
        <dbReference type="ARBA" id="ARBA00004571"/>
    </source>
</evidence>
<dbReference type="Proteomes" id="UP000248330">
    <property type="component" value="Unassembled WGS sequence"/>
</dbReference>
<dbReference type="Pfam" id="PF00593">
    <property type="entry name" value="TonB_dep_Rec_b-barrel"/>
    <property type="match status" value="1"/>
</dbReference>
<evidence type="ECO:0000259" key="12">
    <source>
        <dbReference type="Pfam" id="PF07715"/>
    </source>
</evidence>
<evidence type="ECO:0000259" key="11">
    <source>
        <dbReference type="Pfam" id="PF00593"/>
    </source>
</evidence>